<dbReference type="Gramene" id="TKW33820">
    <property type="protein sequence ID" value="TKW33820"/>
    <property type="gene ID" value="SEVIR_2G264650v2"/>
</dbReference>
<gene>
    <name evidence="1" type="ORF">SEVIR_2G264650v2</name>
</gene>
<protein>
    <submittedName>
        <fullName evidence="1">Uncharacterized protein</fullName>
    </submittedName>
</protein>
<dbReference type="EMBL" id="CM016553">
    <property type="protein sequence ID" value="TKW33820.1"/>
    <property type="molecule type" value="Genomic_DNA"/>
</dbReference>
<keyword evidence="2" id="KW-1185">Reference proteome</keyword>
<evidence type="ECO:0000313" key="1">
    <source>
        <dbReference type="EMBL" id="TKW33820.1"/>
    </source>
</evidence>
<evidence type="ECO:0000313" key="2">
    <source>
        <dbReference type="Proteomes" id="UP000298652"/>
    </source>
</evidence>
<name>A0A4U6VV42_SETVI</name>
<organism evidence="1 2">
    <name type="scientific">Setaria viridis</name>
    <name type="common">Green bristlegrass</name>
    <name type="synonym">Setaria italica subsp. viridis</name>
    <dbReference type="NCBI Taxonomy" id="4556"/>
    <lineage>
        <taxon>Eukaryota</taxon>
        <taxon>Viridiplantae</taxon>
        <taxon>Streptophyta</taxon>
        <taxon>Embryophyta</taxon>
        <taxon>Tracheophyta</taxon>
        <taxon>Spermatophyta</taxon>
        <taxon>Magnoliopsida</taxon>
        <taxon>Liliopsida</taxon>
        <taxon>Poales</taxon>
        <taxon>Poaceae</taxon>
        <taxon>PACMAD clade</taxon>
        <taxon>Panicoideae</taxon>
        <taxon>Panicodae</taxon>
        <taxon>Paniceae</taxon>
        <taxon>Cenchrinae</taxon>
        <taxon>Setaria</taxon>
    </lineage>
</organism>
<dbReference type="AlphaFoldDB" id="A0A4U6VV42"/>
<dbReference type="Proteomes" id="UP000298652">
    <property type="component" value="Chromosome 2"/>
</dbReference>
<proteinExistence type="predicted"/>
<reference evidence="1" key="1">
    <citation type="submission" date="2019-03" db="EMBL/GenBank/DDBJ databases">
        <title>WGS assembly of Setaria viridis.</title>
        <authorList>
            <person name="Huang P."/>
            <person name="Jenkins J."/>
            <person name="Grimwood J."/>
            <person name="Barry K."/>
            <person name="Healey A."/>
            <person name="Mamidi S."/>
            <person name="Sreedasyam A."/>
            <person name="Shu S."/>
            <person name="Feldman M."/>
            <person name="Wu J."/>
            <person name="Yu Y."/>
            <person name="Chen C."/>
            <person name="Johnson J."/>
            <person name="Rokhsar D."/>
            <person name="Baxter I."/>
            <person name="Schmutz J."/>
            <person name="Brutnell T."/>
            <person name="Kellogg E."/>
        </authorList>
    </citation>
    <scope>NUCLEOTIDE SEQUENCE [LARGE SCALE GENOMIC DNA]</scope>
</reference>
<accession>A0A4U6VV42</accession>
<sequence>MKRDIVQRLLTCYGVNGSSIYTMKLTTIGKRYKIHISWHGGCWTAGCLLVHKLAGAKHLWGPLIIIPSQQFCHMHGRPAASRAIRDSAFRKTGPEKGALWRAEYRAVKRDVRKQVDPWTVDAGKTRGAEPFHLHFLQ</sequence>